<accession>A5E6J8</accession>
<dbReference type="InParanoid" id="A5E6J8"/>
<evidence type="ECO:0000313" key="5">
    <source>
        <dbReference type="Proteomes" id="UP000001996"/>
    </source>
</evidence>
<dbReference type="GO" id="GO:0097255">
    <property type="term" value="C:R2TP complex"/>
    <property type="evidence" value="ECO:0007669"/>
    <property type="project" value="TreeGrafter"/>
</dbReference>
<dbReference type="PANTHER" id="PTHR22997">
    <property type="entry name" value="PIH1 DOMAIN-CONTAINING PROTEIN 1"/>
    <property type="match status" value="1"/>
</dbReference>
<gene>
    <name evidence="4" type="ORF">LELG_05237</name>
</gene>
<evidence type="ECO:0000259" key="3">
    <source>
        <dbReference type="Pfam" id="PF18482"/>
    </source>
</evidence>
<dbReference type="EMBL" id="CH981532">
    <property type="protein sequence ID" value="EDK47056.1"/>
    <property type="molecule type" value="Genomic_DNA"/>
</dbReference>
<evidence type="ECO:0000259" key="2">
    <source>
        <dbReference type="Pfam" id="PF08190"/>
    </source>
</evidence>
<evidence type="ECO:0000313" key="4">
    <source>
        <dbReference type="EMBL" id="EDK47056.1"/>
    </source>
</evidence>
<dbReference type="GO" id="GO:0006364">
    <property type="term" value="P:rRNA processing"/>
    <property type="evidence" value="ECO:0007669"/>
    <property type="project" value="TreeGrafter"/>
</dbReference>
<dbReference type="eggNOG" id="KOG4356">
    <property type="taxonomic scope" value="Eukaryota"/>
</dbReference>
<dbReference type="PANTHER" id="PTHR22997:SF0">
    <property type="entry name" value="PIH1 DOMAIN-CONTAINING PROTEIN 1"/>
    <property type="match status" value="1"/>
</dbReference>
<dbReference type="HOGENOM" id="CLU_072113_0_0_1"/>
<feature type="domain" description="PIH1 N-terminal" evidence="2">
    <location>
        <begin position="11"/>
        <end position="152"/>
    </location>
</feature>
<dbReference type="InterPro" id="IPR050734">
    <property type="entry name" value="PIH1/Kintoun_subfamily"/>
</dbReference>
<keyword evidence="5" id="KW-1185">Reference proteome</keyword>
<proteinExistence type="inferred from homology"/>
<dbReference type="VEuPathDB" id="FungiDB:LELG_05237"/>
<name>A5E6J8_LODEL</name>
<feature type="domain" description="Pih1 Ascomycota CS" evidence="3">
    <location>
        <begin position="276"/>
        <end position="362"/>
    </location>
</feature>
<dbReference type="STRING" id="379508.A5E6J8"/>
<dbReference type="OrthoDB" id="5135119at2759"/>
<dbReference type="Pfam" id="PF08190">
    <property type="entry name" value="PIH1"/>
    <property type="match status" value="1"/>
</dbReference>
<organism evidence="4 5">
    <name type="scientific">Lodderomyces elongisporus (strain ATCC 11503 / CBS 2605 / JCM 1781 / NBRC 1676 / NRRL YB-4239)</name>
    <name type="common">Yeast</name>
    <name type="synonym">Saccharomyces elongisporus</name>
    <dbReference type="NCBI Taxonomy" id="379508"/>
    <lineage>
        <taxon>Eukaryota</taxon>
        <taxon>Fungi</taxon>
        <taxon>Dikarya</taxon>
        <taxon>Ascomycota</taxon>
        <taxon>Saccharomycotina</taxon>
        <taxon>Pichiomycetes</taxon>
        <taxon>Debaryomycetaceae</taxon>
        <taxon>Candida/Lodderomyces clade</taxon>
        <taxon>Lodderomyces</taxon>
    </lineage>
</organism>
<dbReference type="InterPro" id="IPR012981">
    <property type="entry name" value="PIH1_N"/>
</dbReference>
<sequence>MSLIDVNDKVTLHPKPGFVVKTKILECKDTSRISTKTFINICHDDQVPQPDVAFDPDIVFPLIIENQWEIPIIVSREREATDKKGFPSLVYDCCINTRCFQWCQISKDLRLILIEWCIESIELINSMTLERDYSIPKMLSKGDLTETEITRQELESARTKLRDMEDNVALNVVRDLTENDAMEEDGELPDLFNRENTKNTLIEEVKTKPFSEEVDNRPLAGNAKDRPLIEEVKSKPLIEEIENKPLIEEVKAKASVKENGNQSLKPLSNTSTQRSIDYTLTFKKLNSDGYNLCIIFESKSVQVVEYKVRFSPTDKTIIIKSNNPSYQFLGTLELRVPVSLDVKYVSTIFKCFQNDKKLYIFI</sequence>
<dbReference type="AlphaFoldDB" id="A5E6J8"/>
<dbReference type="FunCoup" id="A5E6J8">
    <property type="interactions" value="67"/>
</dbReference>
<protein>
    <recommendedName>
        <fullName evidence="6">PIH1 N-terminal domain-containing protein</fullName>
    </recommendedName>
</protein>
<evidence type="ECO:0000256" key="1">
    <source>
        <dbReference type="ARBA" id="ARBA00008511"/>
    </source>
</evidence>
<dbReference type="InterPro" id="IPR041441">
    <property type="entry name" value="Pih1_CS_Ascomycota"/>
</dbReference>
<evidence type="ECO:0008006" key="6">
    <source>
        <dbReference type="Google" id="ProtNLM"/>
    </source>
</evidence>
<dbReference type="GO" id="GO:0005737">
    <property type="term" value="C:cytoplasm"/>
    <property type="evidence" value="ECO:0007669"/>
    <property type="project" value="TreeGrafter"/>
</dbReference>
<dbReference type="KEGG" id="lel:PVL30_002334"/>
<dbReference type="Pfam" id="PF18482">
    <property type="entry name" value="Pih1_fungal_CS"/>
    <property type="match status" value="1"/>
</dbReference>
<reference evidence="4 5" key="1">
    <citation type="journal article" date="2009" name="Nature">
        <title>Evolution of pathogenicity and sexual reproduction in eight Candida genomes.</title>
        <authorList>
            <person name="Butler G."/>
            <person name="Rasmussen M.D."/>
            <person name="Lin M.F."/>
            <person name="Santos M.A."/>
            <person name="Sakthikumar S."/>
            <person name="Munro C.A."/>
            <person name="Rheinbay E."/>
            <person name="Grabherr M."/>
            <person name="Forche A."/>
            <person name="Reedy J.L."/>
            <person name="Agrafioti I."/>
            <person name="Arnaud M.B."/>
            <person name="Bates S."/>
            <person name="Brown A.J."/>
            <person name="Brunke S."/>
            <person name="Costanzo M.C."/>
            <person name="Fitzpatrick D.A."/>
            <person name="de Groot P.W."/>
            <person name="Harris D."/>
            <person name="Hoyer L.L."/>
            <person name="Hube B."/>
            <person name="Klis F.M."/>
            <person name="Kodira C."/>
            <person name="Lennard N."/>
            <person name="Logue M.E."/>
            <person name="Martin R."/>
            <person name="Neiman A.M."/>
            <person name="Nikolaou E."/>
            <person name="Quail M.A."/>
            <person name="Quinn J."/>
            <person name="Santos M.C."/>
            <person name="Schmitzberger F.F."/>
            <person name="Sherlock G."/>
            <person name="Shah P."/>
            <person name="Silverstein K.A."/>
            <person name="Skrzypek M.S."/>
            <person name="Soll D."/>
            <person name="Staggs R."/>
            <person name="Stansfield I."/>
            <person name="Stumpf M.P."/>
            <person name="Sudbery P.E."/>
            <person name="Srikantha T."/>
            <person name="Zeng Q."/>
            <person name="Berman J."/>
            <person name="Berriman M."/>
            <person name="Heitman J."/>
            <person name="Gow N.A."/>
            <person name="Lorenz M.C."/>
            <person name="Birren B.W."/>
            <person name="Kellis M."/>
            <person name="Cuomo C.A."/>
        </authorList>
    </citation>
    <scope>NUCLEOTIDE SEQUENCE [LARGE SCALE GENOMIC DNA]</scope>
    <source>
        <strain evidence="5">ATCC 11503 / BCRC 21390 / CBS 2605 / JCM 1781 / NBRC 1676 / NRRL YB-4239</strain>
    </source>
</reference>
<dbReference type="GO" id="GO:0000492">
    <property type="term" value="P:box C/D snoRNP assembly"/>
    <property type="evidence" value="ECO:0007669"/>
    <property type="project" value="TreeGrafter"/>
</dbReference>
<comment type="similarity">
    <text evidence="1">Belongs to the PIH1 family.</text>
</comment>
<dbReference type="Proteomes" id="UP000001996">
    <property type="component" value="Unassembled WGS sequence"/>
</dbReference>
<dbReference type="GeneID" id="5230664"/>
<dbReference type="GO" id="GO:1990904">
    <property type="term" value="C:ribonucleoprotein complex"/>
    <property type="evidence" value="ECO:0007669"/>
    <property type="project" value="TreeGrafter"/>
</dbReference>